<dbReference type="GO" id="GO:0051920">
    <property type="term" value="F:peroxiredoxin activity"/>
    <property type="evidence" value="ECO:0007669"/>
    <property type="project" value="InterPro"/>
</dbReference>
<dbReference type="Proteomes" id="UP000198727">
    <property type="component" value="Unassembled WGS sequence"/>
</dbReference>
<dbReference type="InterPro" id="IPR029032">
    <property type="entry name" value="AhpD-like"/>
</dbReference>
<dbReference type="STRING" id="587909.SAMN05421810_11483"/>
<dbReference type="OrthoDB" id="122912at2"/>
<dbReference type="InterPro" id="IPR003779">
    <property type="entry name" value="CMD-like"/>
</dbReference>
<dbReference type="EMBL" id="FOWW01000014">
    <property type="protein sequence ID" value="SFQ71834.1"/>
    <property type="molecule type" value="Genomic_DNA"/>
</dbReference>
<keyword evidence="3" id="KW-1185">Reference proteome</keyword>
<feature type="domain" description="Carboxymuconolactone decarboxylase-like" evidence="1">
    <location>
        <begin position="52"/>
        <end position="102"/>
    </location>
</feature>
<evidence type="ECO:0000313" key="3">
    <source>
        <dbReference type="Proteomes" id="UP000198727"/>
    </source>
</evidence>
<dbReference type="PANTHER" id="PTHR35446">
    <property type="entry name" value="SI:CH211-175M2.5"/>
    <property type="match status" value="1"/>
</dbReference>
<keyword evidence="2" id="KW-0575">Peroxidase</keyword>
<dbReference type="SUPFAM" id="SSF69118">
    <property type="entry name" value="AhpD-like"/>
    <property type="match status" value="1"/>
</dbReference>
<sequence length="182" mass="19120">MDLFVEHTPETAPAGSRRAMTAAADRLGYLPAAVARMAASPHTLDGFLRLSGLFEATTLDPLAREVVVMTVATRNGCEVCVALHTAKLGSLGADPALVAALRGRRTLPAPRLEALRLFTLDVLDHAGAVGDERVRAFLAHGYTMTNALEVVLGIGAHTLSTLANRLTGAPLDPPLTPHAWSA</sequence>
<gene>
    <name evidence="2" type="ORF">SAMN05421810_11483</name>
</gene>
<dbReference type="NCBIfam" id="TIGR00778">
    <property type="entry name" value="ahpD_dom"/>
    <property type="match status" value="1"/>
</dbReference>
<dbReference type="Gene3D" id="1.20.1290.10">
    <property type="entry name" value="AhpD-like"/>
    <property type="match status" value="1"/>
</dbReference>
<organism evidence="2 3">
    <name type="scientific">Amycolatopsis arida</name>
    <dbReference type="NCBI Taxonomy" id="587909"/>
    <lineage>
        <taxon>Bacteria</taxon>
        <taxon>Bacillati</taxon>
        <taxon>Actinomycetota</taxon>
        <taxon>Actinomycetes</taxon>
        <taxon>Pseudonocardiales</taxon>
        <taxon>Pseudonocardiaceae</taxon>
        <taxon>Amycolatopsis</taxon>
    </lineage>
</organism>
<dbReference type="AlphaFoldDB" id="A0A1I6AT49"/>
<evidence type="ECO:0000259" key="1">
    <source>
        <dbReference type="Pfam" id="PF02627"/>
    </source>
</evidence>
<reference evidence="3" key="1">
    <citation type="submission" date="2016-10" db="EMBL/GenBank/DDBJ databases">
        <authorList>
            <person name="Varghese N."/>
            <person name="Submissions S."/>
        </authorList>
    </citation>
    <scope>NUCLEOTIDE SEQUENCE [LARGE SCALE GENOMIC DNA]</scope>
    <source>
        <strain evidence="3">CGMCC 4.5579</strain>
    </source>
</reference>
<keyword evidence="2" id="KW-0560">Oxidoreductase</keyword>
<dbReference type="Pfam" id="PF02627">
    <property type="entry name" value="CMD"/>
    <property type="match status" value="1"/>
</dbReference>
<evidence type="ECO:0000313" key="2">
    <source>
        <dbReference type="EMBL" id="SFQ71834.1"/>
    </source>
</evidence>
<proteinExistence type="predicted"/>
<dbReference type="PANTHER" id="PTHR35446:SF3">
    <property type="entry name" value="CMD DOMAIN-CONTAINING PROTEIN"/>
    <property type="match status" value="1"/>
</dbReference>
<name>A0A1I6AT49_9PSEU</name>
<protein>
    <submittedName>
        <fullName evidence="2">Alkylhydroperoxidase AhpD family core domain-containing protein</fullName>
    </submittedName>
</protein>
<accession>A0A1I6AT49</accession>
<dbReference type="InterPro" id="IPR004675">
    <property type="entry name" value="AhpD_core"/>
</dbReference>